<dbReference type="EMBL" id="JAENHL010000008">
    <property type="protein sequence ID" value="MBK1871271.1"/>
    <property type="molecule type" value="Genomic_DNA"/>
</dbReference>
<protein>
    <submittedName>
        <fullName evidence="1">Porin family protein</fullName>
    </submittedName>
</protein>
<gene>
    <name evidence="1" type="ORF">JHL16_33200</name>
</gene>
<proteinExistence type="predicted"/>
<comment type="caution">
    <text evidence="1">The sequence shown here is derived from an EMBL/GenBank/DDBJ whole genome shotgun (WGS) entry which is preliminary data.</text>
</comment>
<organism evidence="1 2">
    <name type="scientific">Taklimakanibacter albus</name>
    <dbReference type="NCBI Taxonomy" id="2800327"/>
    <lineage>
        <taxon>Bacteria</taxon>
        <taxon>Pseudomonadati</taxon>
        <taxon>Pseudomonadota</taxon>
        <taxon>Alphaproteobacteria</taxon>
        <taxon>Hyphomicrobiales</taxon>
        <taxon>Aestuariivirgaceae</taxon>
        <taxon>Taklimakanibacter</taxon>
    </lineage>
</organism>
<name>A0ACC5REZ6_9HYPH</name>
<evidence type="ECO:0000313" key="1">
    <source>
        <dbReference type="EMBL" id="MBK1871271.1"/>
    </source>
</evidence>
<sequence>MKKLIKLSATPAIIAGMTALSSTASLAADADVQSSFDDVNFYIGATGGYLTGTAKHEVEYSGGGSDSDTTKADLGILSAIVGVDVRSNGWLFGIEGDIGIPLGDFPDDNDVSEEMQWSDMKYNAHLRARVGRSVDNIDLFIAGGLAIAKFESIDWDDENRNTTLTGFTIGGGVDWAFNDLLKARVEVLYDDYGDEDTFGDNTQYSGDWSDVTVRGGLLFTF</sequence>
<accession>A0ACC5REZ6</accession>
<keyword evidence="2" id="KW-1185">Reference proteome</keyword>
<evidence type="ECO:0000313" key="2">
    <source>
        <dbReference type="Proteomes" id="UP000616151"/>
    </source>
</evidence>
<reference evidence="1" key="1">
    <citation type="submission" date="2021-01" db="EMBL/GenBank/DDBJ databases">
        <authorList>
            <person name="Sun Q."/>
        </authorList>
    </citation>
    <scope>NUCLEOTIDE SEQUENCE</scope>
    <source>
        <strain evidence="1">YIM B02566</strain>
    </source>
</reference>
<dbReference type="Proteomes" id="UP000616151">
    <property type="component" value="Unassembled WGS sequence"/>
</dbReference>